<gene>
    <name evidence="2" type="ORF">N7463_005385</name>
</gene>
<evidence type="ECO:0000313" key="3">
    <source>
        <dbReference type="Proteomes" id="UP001149954"/>
    </source>
</evidence>
<dbReference type="Proteomes" id="UP001149954">
    <property type="component" value="Unassembled WGS sequence"/>
</dbReference>
<protein>
    <submittedName>
        <fullName evidence="2">Uncharacterized protein</fullName>
    </submittedName>
</protein>
<evidence type="ECO:0000313" key="2">
    <source>
        <dbReference type="EMBL" id="KAJ5502511.1"/>
    </source>
</evidence>
<organism evidence="2 3">
    <name type="scientific">Penicillium fimorum</name>
    <dbReference type="NCBI Taxonomy" id="1882269"/>
    <lineage>
        <taxon>Eukaryota</taxon>
        <taxon>Fungi</taxon>
        <taxon>Dikarya</taxon>
        <taxon>Ascomycota</taxon>
        <taxon>Pezizomycotina</taxon>
        <taxon>Eurotiomycetes</taxon>
        <taxon>Eurotiomycetidae</taxon>
        <taxon>Eurotiales</taxon>
        <taxon>Aspergillaceae</taxon>
        <taxon>Penicillium</taxon>
    </lineage>
</organism>
<accession>A0A9W9XTB4</accession>
<feature type="region of interest" description="Disordered" evidence="1">
    <location>
        <begin position="17"/>
        <end position="70"/>
    </location>
</feature>
<dbReference type="EMBL" id="JAPWDS010000003">
    <property type="protein sequence ID" value="KAJ5502511.1"/>
    <property type="molecule type" value="Genomic_DNA"/>
</dbReference>
<comment type="caution">
    <text evidence="2">The sequence shown here is derived from an EMBL/GenBank/DDBJ whole genome shotgun (WGS) entry which is preliminary data.</text>
</comment>
<keyword evidence="3" id="KW-1185">Reference proteome</keyword>
<feature type="compositionally biased region" description="Basic and acidic residues" evidence="1">
    <location>
        <begin position="49"/>
        <end position="63"/>
    </location>
</feature>
<reference evidence="2" key="1">
    <citation type="submission" date="2022-12" db="EMBL/GenBank/DDBJ databases">
        <authorList>
            <person name="Petersen C."/>
        </authorList>
    </citation>
    <scope>NUCLEOTIDE SEQUENCE</scope>
    <source>
        <strain evidence="2">IBT 29495</strain>
    </source>
</reference>
<evidence type="ECO:0000256" key="1">
    <source>
        <dbReference type="SAM" id="MobiDB-lite"/>
    </source>
</evidence>
<proteinExistence type="predicted"/>
<sequence>MDYCKLHYYTTQAKVTSTTHQNPQFRANGIGQGAGSVGDQSGRNIKKVKGNDIHSAGETKGNIDEEEAAE</sequence>
<name>A0A9W9XTB4_9EURO</name>
<reference evidence="2" key="2">
    <citation type="journal article" date="2023" name="IMA Fungus">
        <title>Comparative genomic study of the Penicillium genus elucidates a diverse pangenome and 15 lateral gene transfer events.</title>
        <authorList>
            <person name="Petersen C."/>
            <person name="Sorensen T."/>
            <person name="Nielsen M.R."/>
            <person name="Sondergaard T.E."/>
            <person name="Sorensen J.L."/>
            <person name="Fitzpatrick D.A."/>
            <person name="Frisvad J.C."/>
            <person name="Nielsen K.L."/>
        </authorList>
    </citation>
    <scope>NUCLEOTIDE SEQUENCE</scope>
    <source>
        <strain evidence="2">IBT 29495</strain>
    </source>
</reference>
<dbReference type="AlphaFoldDB" id="A0A9W9XTB4"/>